<feature type="domain" description="B5" evidence="19">
    <location>
        <begin position="413"/>
        <end position="496"/>
    </location>
</feature>
<dbReference type="Gene3D" id="3.30.930.10">
    <property type="entry name" value="Bira Bifunctional Protein, Domain 2"/>
    <property type="match status" value="1"/>
</dbReference>
<evidence type="ECO:0000256" key="13">
    <source>
        <dbReference type="ARBA" id="ARBA00023146"/>
    </source>
</evidence>
<dbReference type="GO" id="GO:0004826">
    <property type="term" value="F:phenylalanine-tRNA ligase activity"/>
    <property type="evidence" value="ECO:0007669"/>
    <property type="project" value="UniProtKB-UniRule"/>
</dbReference>
<feature type="binding site" evidence="15">
    <location>
        <position position="480"/>
    </location>
    <ligand>
        <name>Mg(2+)</name>
        <dbReference type="ChEBI" id="CHEBI:18420"/>
        <note>shared with alpha subunit</note>
    </ligand>
</feature>
<keyword evidence="11 16" id="KW-0694">RNA-binding</keyword>
<keyword evidence="12 15" id="KW-0648">Protein biosynthesis</keyword>
<dbReference type="Pfam" id="PF03484">
    <property type="entry name" value="B5"/>
    <property type="match status" value="1"/>
</dbReference>
<comment type="cofactor">
    <cofactor evidence="15">
        <name>Mg(2+)</name>
        <dbReference type="ChEBI" id="CHEBI:18420"/>
    </cofactor>
    <text evidence="15">Binds 2 magnesium ions per tetramer.</text>
</comment>
<feature type="domain" description="FDX-ACB" evidence="18">
    <location>
        <begin position="720"/>
        <end position="812"/>
    </location>
</feature>
<dbReference type="InterPro" id="IPR041616">
    <property type="entry name" value="PheRS_beta_core"/>
</dbReference>
<dbReference type="EMBL" id="JACFOF010000011">
    <property type="protein sequence ID" value="MBW7953962.1"/>
    <property type="molecule type" value="Genomic_DNA"/>
</dbReference>
<dbReference type="Gene3D" id="3.30.70.380">
    <property type="entry name" value="Ferrodoxin-fold anticodon-binding domain"/>
    <property type="match status" value="1"/>
</dbReference>
<dbReference type="PROSITE" id="PS51483">
    <property type="entry name" value="B5"/>
    <property type="match status" value="1"/>
</dbReference>
<dbReference type="Gene3D" id="3.50.40.10">
    <property type="entry name" value="Phenylalanyl-trna Synthetase, Chain B, domain 3"/>
    <property type="match status" value="1"/>
</dbReference>
<evidence type="ECO:0000256" key="16">
    <source>
        <dbReference type="PROSITE-ProRule" id="PRU00209"/>
    </source>
</evidence>
<comment type="similarity">
    <text evidence="2 15">Belongs to the phenylalanyl-tRNA synthetase beta subunit family. Type 1 subfamily.</text>
</comment>
<dbReference type="InterPro" id="IPR009061">
    <property type="entry name" value="DNA-bd_dom_put_sf"/>
</dbReference>
<reference evidence="20" key="1">
    <citation type="journal article" date="2022" name="ISME J.">
        <title>A general approach to explore prokaryotic protein glycosylation reveals the unique surface layer modulation of an anammox bacterium.</title>
        <authorList>
            <person name="Pabst M."/>
            <person name="Grouzdev D.S."/>
            <person name="Lawson C.E."/>
            <person name="Kleikamp H.B.C."/>
            <person name="de Ram C."/>
            <person name="Louwen R."/>
            <person name="Lin Y.M."/>
            <person name="Lucker S."/>
            <person name="van Loosdrecht M.C.M."/>
            <person name="Laureni M."/>
        </authorList>
    </citation>
    <scope>NUCLEOTIDE SEQUENCE</scope>
    <source>
        <strain evidence="20">BROCD043</strain>
    </source>
</reference>
<dbReference type="CDD" id="cd00769">
    <property type="entry name" value="PheRS_beta_core"/>
    <property type="match status" value="1"/>
</dbReference>
<dbReference type="Pfam" id="PF03483">
    <property type="entry name" value="B3_4"/>
    <property type="match status" value="1"/>
</dbReference>
<keyword evidence="13 15" id="KW-0030">Aminoacyl-tRNA synthetase</keyword>
<keyword evidence="7 15" id="KW-0479">Metal-binding</keyword>
<dbReference type="InterPro" id="IPR033714">
    <property type="entry name" value="tRNA_bind_bactPheRS"/>
</dbReference>
<dbReference type="InterPro" id="IPR002547">
    <property type="entry name" value="tRNA-bd_dom"/>
</dbReference>
<evidence type="ECO:0000256" key="1">
    <source>
        <dbReference type="ARBA" id="ARBA00004496"/>
    </source>
</evidence>
<dbReference type="Pfam" id="PF01588">
    <property type="entry name" value="tRNA_bind"/>
    <property type="match status" value="1"/>
</dbReference>
<evidence type="ECO:0000256" key="8">
    <source>
        <dbReference type="ARBA" id="ARBA00022741"/>
    </source>
</evidence>
<accession>A0A952AHF7</accession>
<evidence type="ECO:0000256" key="3">
    <source>
        <dbReference type="ARBA" id="ARBA00011209"/>
    </source>
</evidence>
<evidence type="ECO:0000256" key="5">
    <source>
        <dbReference type="ARBA" id="ARBA00022555"/>
    </source>
</evidence>
<dbReference type="HAMAP" id="MF_00283">
    <property type="entry name" value="Phe_tRNA_synth_beta1"/>
    <property type="match status" value="1"/>
</dbReference>
<keyword evidence="6 15" id="KW-0436">Ligase</keyword>
<dbReference type="SMART" id="SM00896">
    <property type="entry name" value="FDX-ACB"/>
    <property type="match status" value="1"/>
</dbReference>
<dbReference type="InterPro" id="IPR036690">
    <property type="entry name" value="Fdx_antiC-bd_sf"/>
</dbReference>
<dbReference type="InterPro" id="IPR005121">
    <property type="entry name" value="Fdx_antiC-bd"/>
</dbReference>
<dbReference type="SUPFAM" id="SSF54991">
    <property type="entry name" value="Anticodon-binding domain of PheRS"/>
    <property type="match status" value="1"/>
</dbReference>
<evidence type="ECO:0000256" key="14">
    <source>
        <dbReference type="ARBA" id="ARBA00049255"/>
    </source>
</evidence>
<dbReference type="InterPro" id="IPR020825">
    <property type="entry name" value="Phe-tRNA_synthase-like_B3/B4"/>
</dbReference>
<gene>
    <name evidence="15" type="primary">pheT</name>
    <name evidence="20" type="ORF">H3C67_04190</name>
</gene>
<sequence>MYISYKWLLSYLPDLDNFEPQTIAVALTDSLAEVEGITYIRNGLKNIVSAEVKSKEPHPSNDKLSVCVVYDGREERTIICGAANVRVGQTVAVCLPGGSVLNPSEELGKQSIIKIEEKKIGSIASFGMICSAKELGLADDHDSILELEPEIQVGNEIVSTLTDIVFEIENKSISHRPDCFCHKGIARELSAILKIDFVDVKHEVSLIPTADMPIDVSVKVTESLCSRFCAITLSDVSVKDSPLWLKSRLTAVGIRSVNNIVDLTNFVMLDKGQPMHAFDYDKLSNNELTVRTAKKDEQLKALDNTTYTLDESMVVITDASNKPKSIAGLIGGLDSEISNETKNIVLEAATWEMYNIRRTSRQLGVRTEASMRFEKGLDPNNALDSLKSALFYVQDLAGGEVASPIIDVYPKPREEHKISLPMPMIKRFIGIDISKDNAIEMLELLGLTHLEEESSSGETELDTEIFEIPTFRNDLKIPQDLLEEIARLYGYDNIKPTLPEKDLKPSPTNKISKLNSKIRSILTSTGMDEVITYSFVNEKQYKVLNLSANSCLKIKNPISPELSLLRTSLIPGLISKLDYNTSQFDEFALFEIGRIIQKELDEEGIHKQPYKVSGVYYSKDSEEAFSKIKYYVESLLSKLNIPSISFSNEKLQDNSGLIKAMHPGRFCIVYSGTTQIGVLGELNLAAAHRLELDGRSSLFELDHQQLLELSSDYAQYKRISEYQFVNRDLSFWLTDDTNYDEIIKVINDLKDPLVQKVELLDLFTSEKNAGKKSYTISVRLQSYEKTLTENEINKSIEQLSSGLIKRLKAEIR</sequence>
<dbReference type="InterPro" id="IPR045864">
    <property type="entry name" value="aa-tRNA-synth_II/BPL/LPL"/>
</dbReference>
<dbReference type="Gene3D" id="2.40.50.140">
    <property type="entry name" value="Nucleic acid-binding proteins"/>
    <property type="match status" value="1"/>
</dbReference>
<keyword evidence="8 15" id="KW-0547">Nucleotide-binding</keyword>
<dbReference type="GO" id="GO:0000049">
    <property type="term" value="F:tRNA binding"/>
    <property type="evidence" value="ECO:0007669"/>
    <property type="project" value="UniProtKB-UniRule"/>
</dbReference>
<dbReference type="AlphaFoldDB" id="A0A952AHF7"/>
<keyword evidence="5 16" id="KW-0820">tRNA-binding</keyword>
<evidence type="ECO:0000259" key="17">
    <source>
        <dbReference type="PROSITE" id="PS50886"/>
    </source>
</evidence>
<evidence type="ECO:0000256" key="12">
    <source>
        <dbReference type="ARBA" id="ARBA00022917"/>
    </source>
</evidence>
<dbReference type="PROSITE" id="PS50886">
    <property type="entry name" value="TRBD"/>
    <property type="match status" value="1"/>
</dbReference>
<dbReference type="Proteomes" id="UP000781173">
    <property type="component" value="Unassembled WGS sequence"/>
</dbReference>
<dbReference type="SUPFAM" id="SSF55681">
    <property type="entry name" value="Class II aaRS and biotin synthetases"/>
    <property type="match status" value="1"/>
</dbReference>
<dbReference type="PANTHER" id="PTHR10947">
    <property type="entry name" value="PHENYLALANYL-TRNA SYNTHETASE BETA CHAIN AND LEUCINE-RICH REPEAT-CONTAINING PROTEIN 47"/>
    <property type="match status" value="1"/>
</dbReference>
<organism evidence="20 21">
    <name type="scientific">Candidatus Dojkabacteria bacterium</name>
    <dbReference type="NCBI Taxonomy" id="2099670"/>
    <lineage>
        <taxon>Bacteria</taxon>
        <taxon>Candidatus Dojkabacteria</taxon>
    </lineage>
</organism>
<evidence type="ECO:0000256" key="2">
    <source>
        <dbReference type="ARBA" id="ARBA00008653"/>
    </source>
</evidence>
<comment type="caution">
    <text evidence="20">The sequence shown here is derived from an EMBL/GenBank/DDBJ whole genome shotgun (WGS) entry which is preliminary data.</text>
</comment>
<proteinExistence type="inferred from homology"/>
<evidence type="ECO:0000256" key="10">
    <source>
        <dbReference type="ARBA" id="ARBA00022842"/>
    </source>
</evidence>
<dbReference type="InterPro" id="IPR004532">
    <property type="entry name" value="Phe-tRNA-ligase_IIc_bsu_bact"/>
</dbReference>
<protein>
    <recommendedName>
        <fullName evidence="15">Phenylalanine--tRNA ligase beta subunit</fullName>
        <ecNumber evidence="15">6.1.1.20</ecNumber>
    </recommendedName>
    <alternativeName>
        <fullName evidence="15">Phenylalanyl-tRNA synthetase beta subunit</fullName>
        <shortName evidence="15">PheRS</shortName>
    </alternativeName>
</protein>
<dbReference type="SMART" id="SM00874">
    <property type="entry name" value="B5"/>
    <property type="match status" value="1"/>
</dbReference>
<dbReference type="PROSITE" id="PS51447">
    <property type="entry name" value="FDX_ACB"/>
    <property type="match status" value="1"/>
</dbReference>
<keyword evidence="4 15" id="KW-0963">Cytoplasm</keyword>
<dbReference type="SMART" id="SM00873">
    <property type="entry name" value="B3_4"/>
    <property type="match status" value="1"/>
</dbReference>
<dbReference type="GO" id="GO:0009328">
    <property type="term" value="C:phenylalanine-tRNA ligase complex"/>
    <property type="evidence" value="ECO:0007669"/>
    <property type="project" value="TreeGrafter"/>
</dbReference>
<dbReference type="InterPro" id="IPR012340">
    <property type="entry name" value="NA-bd_OB-fold"/>
</dbReference>
<feature type="domain" description="TRNA-binding" evidence="17">
    <location>
        <begin position="41"/>
        <end position="158"/>
    </location>
</feature>
<feature type="binding site" evidence="15">
    <location>
        <position position="483"/>
    </location>
    <ligand>
        <name>Mg(2+)</name>
        <dbReference type="ChEBI" id="CHEBI:18420"/>
        <note>shared with alpha subunit</note>
    </ligand>
</feature>
<dbReference type="GO" id="GO:0006432">
    <property type="term" value="P:phenylalanyl-tRNA aminoacylation"/>
    <property type="evidence" value="ECO:0007669"/>
    <property type="project" value="UniProtKB-UniRule"/>
</dbReference>
<evidence type="ECO:0000256" key="9">
    <source>
        <dbReference type="ARBA" id="ARBA00022840"/>
    </source>
</evidence>
<feature type="binding site" evidence="15">
    <location>
        <position position="484"/>
    </location>
    <ligand>
        <name>Mg(2+)</name>
        <dbReference type="ChEBI" id="CHEBI:18420"/>
        <note>shared with alpha subunit</note>
    </ligand>
</feature>
<evidence type="ECO:0000313" key="21">
    <source>
        <dbReference type="Proteomes" id="UP000781173"/>
    </source>
</evidence>
<dbReference type="Pfam" id="PF17759">
    <property type="entry name" value="tRNA_synthFbeta"/>
    <property type="match status" value="1"/>
</dbReference>
<dbReference type="SUPFAM" id="SSF46955">
    <property type="entry name" value="Putative DNA-binding domain"/>
    <property type="match status" value="1"/>
</dbReference>
<keyword evidence="10 15" id="KW-0460">Magnesium</keyword>
<dbReference type="GO" id="GO:0000287">
    <property type="term" value="F:magnesium ion binding"/>
    <property type="evidence" value="ECO:0007669"/>
    <property type="project" value="UniProtKB-UniRule"/>
</dbReference>
<feature type="binding site" evidence="15">
    <location>
        <position position="474"/>
    </location>
    <ligand>
        <name>Mg(2+)</name>
        <dbReference type="ChEBI" id="CHEBI:18420"/>
        <note>shared with alpha subunit</note>
    </ligand>
</feature>
<dbReference type="GO" id="GO:0005524">
    <property type="term" value="F:ATP binding"/>
    <property type="evidence" value="ECO:0007669"/>
    <property type="project" value="UniProtKB-UniRule"/>
</dbReference>
<dbReference type="Gene3D" id="3.30.56.10">
    <property type="match status" value="2"/>
</dbReference>
<evidence type="ECO:0000256" key="6">
    <source>
        <dbReference type="ARBA" id="ARBA00022598"/>
    </source>
</evidence>
<dbReference type="EC" id="6.1.1.20" evidence="15"/>
<name>A0A952AHF7_9BACT</name>
<dbReference type="NCBIfam" id="TIGR00472">
    <property type="entry name" value="pheT_bact"/>
    <property type="match status" value="1"/>
</dbReference>
<dbReference type="SUPFAM" id="SSF56037">
    <property type="entry name" value="PheT/TilS domain"/>
    <property type="match status" value="1"/>
</dbReference>
<dbReference type="CDD" id="cd02796">
    <property type="entry name" value="tRNA_bind_bactPheRS"/>
    <property type="match status" value="1"/>
</dbReference>
<evidence type="ECO:0000259" key="19">
    <source>
        <dbReference type="PROSITE" id="PS51483"/>
    </source>
</evidence>
<comment type="catalytic activity">
    <reaction evidence="14 15">
        <text>tRNA(Phe) + L-phenylalanine + ATP = L-phenylalanyl-tRNA(Phe) + AMP + diphosphate + H(+)</text>
        <dbReference type="Rhea" id="RHEA:19413"/>
        <dbReference type="Rhea" id="RHEA-COMP:9668"/>
        <dbReference type="Rhea" id="RHEA-COMP:9699"/>
        <dbReference type="ChEBI" id="CHEBI:15378"/>
        <dbReference type="ChEBI" id="CHEBI:30616"/>
        <dbReference type="ChEBI" id="CHEBI:33019"/>
        <dbReference type="ChEBI" id="CHEBI:58095"/>
        <dbReference type="ChEBI" id="CHEBI:78442"/>
        <dbReference type="ChEBI" id="CHEBI:78531"/>
        <dbReference type="ChEBI" id="CHEBI:456215"/>
        <dbReference type="EC" id="6.1.1.20"/>
    </reaction>
</comment>
<dbReference type="InterPro" id="IPR045060">
    <property type="entry name" value="Phe-tRNA-ligase_IIc_bsu"/>
</dbReference>
<dbReference type="InterPro" id="IPR005147">
    <property type="entry name" value="tRNA_synthase_B5-dom"/>
</dbReference>
<evidence type="ECO:0000256" key="7">
    <source>
        <dbReference type="ARBA" id="ARBA00022723"/>
    </source>
</evidence>
<comment type="subcellular location">
    <subcellularLocation>
        <location evidence="1 15">Cytoplasm</location>
    </subcellularLocation>
</comment>
<comment type="subunit">
    <text evidence="3 15">Tetramer of two alpha and two beta subunits.</text>
</comment>
<evidence type="ECO:0000259" key="18">
    <source>
        <dbReference type="PROSITE" id="PS51447"/>
    </source>
</evidence>
<evidence type="ECO:0000313" key="20">
    <source>
        <dbReference type="EMBL" id="MBW7953962.1"/>
    </source>
</evidence>
<evidence type="ECO:0000256" key="15">
    <source>
        <dbReference type="HAMAP-Rule" id="MF_00283"/>
    </source>
</evidence>
<evidence type="ECO:0000256" key="11">
    <source>
        <dbReference type="ARBA" id="ARBA00022884"/>
    </source>
</evidence>
<evidence type="ECO:0000256" key="4">
    <source>
        <dbReference type="ARBA" id="ARBA00022490"/>
    </source>
</evidence>
<keyword evidence="9 15" id="KW-0067">ATP-binding</keyword>
<dbReference type="InterPro" id="IPR005146">
    <property type="entry name" value="B3/B4_tRNA-bd"/>
</dbReference>
<dbReference type="PANTHER" id="PTHR10947:SF0">
    <property type="entry name" value="PHENYLALANINE--TRNA LIGASE BETA SUBUNIT"/>
    <property type="match status" value="1"/>
</dbReference>
<dbReference type="Pfam" id="PF03147">
    <property type="entry name" value="FDX-ACB"/>
    <property type="match status" value="1"/>
</dbReference>
<dbReference type="SUPFAM" id="SSF50249">
    <property type="entry name" value="Nucleic acid-binding proteins"/>
    <property type="match status" value="1"/>
</dbReference>